<reference evidence="3 4" key="1">
    <citation type="submission" date="2020-03" db="EMBL/GenBank/DDBJ databases">
        <title>Genomic Encyclopedia of Type Strains, Phase IV (KMG-IV): sequencing the most valuable type-strain genomes for metagenomic binning, comparative biology and taxonomic classification.</title>
        <authorList>
            <person name="Goeker M."/>
        </authorList>
    </citation>
    <scope>NUCLEOTIDE SEQUENCE [LARGE SCALE GENOMIC DNA]</scope>
    <source>
        <strain evidence="3 4">DSM 102865</strain>
    </source>
</reference>
<sequence length="116" mass="13064">MKKLLVLMAAFLFSLSVYAQEKDKKMDKMDKMEASTKDCVMMHDGKMMVMKGGETMAMAEEMTLANGTMVMTDGMVKMKDGNTQMLKEGQCVYMDGKIGKMKMNKMKMKDKKAGTK</sequence>
<feature type="domain" description="DUF6799" evidence="2">
    <location>
        <begin position="37"/>
        <end position="98"/>
    </location>
</feature>
<evidence type="ECO:0000259" key="2">
    <source>
        <dbReference type="Pfam" id="PF20606"/>
    </source>
</evidence>
<evidence type="ECO:0000256" key="1">
    <source>
        <dbReference type="SAM" id="SignalP"/>
    </source>
</evidence>
<accession>A0ABX0UHP7</accession>
<dbReference type="Pfam" id="PF20606">
    <property type="entry name" value="DUF6799"/>
    <property type="match status" value="1"/>
</dbReference>
<dbReference type="RefSeq" id="WP_167269097.1">
    <property type="nucleotide sequence ID" value="NZ_JAASQJ010000002.1"/>
</dbReference>
<feature type="chain" id="PRO_5045774987" description="DUF6799 domain-containing protein" evidence="1">
    <location>
        <begin position="20"/>
        <end position="116"/>
    </location>
</feature>
<organism evidence="3 4">
    <name type="scientific">Dyadobacter arcticus</name>
    <dbReference type="NCBI Taxonomy" id="1078754"/>
    <lineage>
        <taxon>Bacteria</taxon>
        <taxon>Pseudomonadati</taxon>
        <taxon>Bacteroidota</taxon>
        <taxon>Cytophagia</taxon>
        <taxon>Cytophagales</taxon>
        <taxon>Spirosomataceae</taxon>
        <taxon>Dyadobacter</taxon>
    </lineage>
</organism>
<keyword evidence="1" id="KW-0732">Signal</keyword>
<feature type="signal peptide" evidence="1">
    <location>
        <begin position="1"/>
        <end position="19"/>
    </location>
</feature>
<name>A0ABX0UHP7_9BACT</name>
<proteinExistence type="predicted"/>
<evidence type="ECO:0000313" key="4">
    <source>
        <dbReference type="Proteomes" id="UP001179181"/>
    </source>
</evidence>
<dbReference type="EMBL" id="JAASQJ010000002">
    <property type="protein sequence ID" value="NIJ52549.1"/>
    <property type="molecule type" value="Genomic_DNA"/>
</dbReference>
<dbReference type="Proteomes" id="UP001179181">
    <property type="component" value="Unassembled WGS sequence"/>
</dbReference>
<comment type="caution">
    <text evidence="3">The sequence shown here is derived from an EMBL/GenBank/DDBJ whole genome shotgun (WGS) entry which is preliminary data.</text>
</comment>
<protein>
    <recommendedName>
        <fullName evidence="2">DUF6799 domain-containing protein</fullName>
    </recommendedName>
</protein>
<gene>
    <name evidence="3" type="ORF">FHS68_001719</name>
</gene>
<evidence type="ECO:0000313" key="3">
    <source>
        <dbReference type="EMBL" id="NIJ52549.1"/>
    </source>
</evidence>
<dbReference type="InterPro" id="IPR046478">
    <property type="entry name" value="DUF6799"/>
</dbReference>
<keyword evidence="4" id="KW-1185">Reference proteome</keyword>